<dbReference type="AlphaFoldDB" id="A0AAD8PMH2"/>
<comment type="caution">
    <text evidence="2">The sequence shown here is derived from an EMBL/GenBank/DDBJ whole genome shotgun (WGS) entry which is preliminary data.</text>
</comment>
<name>A0AAD8PMH2_9PEZI</name>
<dbReference type="EMBL" id="JAHLJV010000103">
    <property type="protein sequence ID" value="KAK1572815.1"/>
    <property type="molecule type" value="Genomic_DNA"/>
</dbReference>
<dbReference type="GeneID" id="85437389"/>
<proteinExistence type="predicted"/>
<organism evidence="2 3">
    <name type="scientific">Colletotrichum navitas</name>
    <dbReference type="NCBI Taxonomy" id="681940"/>
    <lineage>
        <taxon>Eukaryota</taxon>
        <taxon>Fungi</taxon>
        <taxon>Dikarya</taxon>
        <taxon>Ascomycota</taxon>
        <taxon>Pezizomycotina</taxon>
        <taxon>Sordariomycetes</taxon>
        <taxon>Hypocreomycetidae</taxon>
        <taxon>Glomerellales</taxon>
        <taxon>Glomerellaceae</taxon>
        <taxon>Colletotrichum</taxon>
        <taxon>Colletotrichum graminicola species complex</taxon>
    </lineage>
</organism>
<evidence type="ECO:0000256" key="1">
    <source>
        <dbReference type="SAM" id="MobiDB-lite"/>
    </source>
</evidence>
<gene>
    <name evidence="2" type="ORF">LY79DRAFT_41813</name>
</gene>
<dbReference type="RefSeq" id="XP_060408587.1">
    <property type="nucleotide sequence ID" value="XM_060553149.1"/>
</dbReference>
<sequence length="92" mass="10072">MMVPTEESRAGQTAKPRSKSLYATRLMHGDGYPSLLTQPTRVGPFVFTPSSTSRRCHSGTPSSVSSFVLTLANWVTLVAQCSKNEMNFSCTR</sequence>
<evidence type="ECO:0000313" key="2">
    <source>
        <dbReference type="EMBL" id="KAK1572815.1"/>
    </source>
</evidence>
<protein>
    <submittedName>
        <fullName evidence="2">Uncharacterized protein</fullName>
    </submittedName>
</protein>
<keyword evidence="3" id="KW-1185">Reference proteome</keyword>
<accession>A0AAD8PMH2</accession>
<feature type="region of interest" description="Disordered" evidence="1">
    <location>
        <begin position="1"/>
        <end position="20"/>
    </location>
</feature>
<reference evidence="2" key="1">
    <citation type="submission" date="2021-06" db="EMBL/GenBank/DDBJ databases">
        <title>Comparative genomics, transcriptomics and evolutionary studies reveal genomic signatures of adaptation to plant cell wall in hemibiotrophic fungi.</title>
        <authorList>
            <consortium name="DOE Joint Genome Institute"/>
            <person name="Baroncelli R."/>
            <person name="Diaz J.F."/>
            <person name="Benocci T."/>
            <person name="Peng M."/>
            <person name="Battaglia E."/>
            <person name="Haridas S."/>
            <person name="Andreopoulos W."/>
            <person name="Labutti K."/>
            <person name="Pangilinan J."/>
            <person name="Floch G.L."/>
            <person name="Makela M.R."/>
            <person name="Henrissat B."/>
            <person name="Grigoriev I.V."/>
            <person name="Crouch J.A."/>
            <person name="De Vries R.P."/>
            <person name="Sukno S.A."/>
            <person name="Thon M.R."/>
        </authorList>
    </citation>
    <scope>NUCLEOTIDE SEQUENCE</scope>
    <source>
        <strain evidence="2">CBS 125086</strain>
    </source>
</reference>
<evidence type="ECO:0000313" key="3">
    <source>
        <dbReference type="Proteomes" id="UP001230504"/>
    </source>
</evidence>
<dbReference type="Proteomes" id="UP001230504">
    <property type="component" value="Unassembled WGS sequence"/>
</dbReference>